<reference evidence="11 12" key="1">
    <citation type="submission" date="2017-05" db="EMBL/GenBank/DDBJ databases">
        <title>Vagococcus spp. assemblies.</title>
        <authorList>
            <person name="Gulvik C.A."/>
        </authorList>
    </citation>
    <scope>NUCLEOTIDE SEQUENCE [LARGE SCALE GENOMIC DNA]</scope>
    <source>
        <strain evidence="11 12">CCUG 41755</strain>
    </source>
</reference>
<dbReference type="GO" id="GO:1902815">
    <property type="term" value="P:N,N'-diacetylchitobiose import"/>
    <property type="evidence" value="ECO:0007669"/>
    <property type="project" value="TreeGrafter"/>
</dbReference>
<protein>
    <recommendedName>
        <fullName evidence="8">Permease IIC component</fullName>
    </recommendedName>
</protein>
<dbReference type="NCBIfam" id="TIGR00410">
    <property type="entry name" value="lacE"/>
    <property type="match status" value="1"/>
</dbReference>
<dbReference type="PANTHER" id="PTHR33989:SF4">
    <property type="entry name" value="PTS SYSTEM N,N'-DIACETYLCHITOBIOSE-SPECIFIC EIIC COMPONENT"/>
    <property type="match status" value="1"/>
</dbReference>
<accession>A0A430A834</accession>
<keyword evidence="5 9" id="KW-0812">Transmembrane</keyword>
<feature type="transmembrane region" description="Helical" evidence="9">
    <location>
        <begin position="32"/>
        <end position="51"/>
    </location>
</feature>
<comment type="subcellular location">
    <subcellularLocation>
        <location evidence="1">Cell membrane</location>
        <topology evidence="1">Multi-pass membrane protein</topology>
    </subcellularLocation>
</comment>
<dbReference type="GO" id="GO:0008982">
    <property type="term" value="F:protein-N(PI)-phosphohistidine-sugar phosphotransferase activity"/>
    <property type="evidence" value="ECO:0007669"/>
    <property type="project" value="UniProtKB-UniRule"/>
</dbReference>
<feature type="transmembrane region" description="Helical" evidence="9">
    <location>
        <begin position="166"/>
        <end position="187"/>
    </location>
</feature>
<dbReference type="Pfam" id="PF02378">
    <property type="entry name" value="PTS_EIIC"/>
    <property type="match status" value="1"/>
</dbReference>
<dbReference type="AlphaFoldDB" id="A0A430A834"/>
<name>A0A430A834_9ENTE</name>
<feature type="domain" description="PTS EIIC type-3" evidence="10">
    <location>
        <begin position="8"/>
        <end position="407"/>
    </location>
</feature>
<evidence type="ECO:0000256" key="6">
    <source>
        <dbReference type="ARBA" id="ARBA00022989"/>
    </source>
</evidence>
<evidence type="ECO:0000256" key="9">
    <source>
        <dbReference type="SAM" id="Phobius"/>
    </source>
</evidence>
<keyword evidence="4 8" id="KW-0762">Sugar transport</keyword>
<evidence type="ECO:0000256" key="5">
    <source>
        <dbReference type="ARBA" id="ARBA00022692"/>
    </source>
</evidence>
<comment type="caution">
    <text evidence="11">The sequence shown here is derived from an EMBL/GenBank/DDBJ whole genome shotgun (WGS) entry which is preliminary data.</text>
</comment>
<feature type="transmembrane region" description="Helical" evidence="9">
    <location>
        <begin position="222"/>
        <end position="242"/>
    </location>
</feature>
<dbReference type="PANTHER" id="PTHR33989">
    <property type="match status" value="1"/>
</dbReference>
<dbReference type="GO" id="GO:0005886">
    <property type="term" value="C:plasma membrane"/>
    <property type="evidence" value="ECO:0007669"/>
    <property type="project" value="UniProtKB-SubCell"/>
</dbReference>
<proteinExistence type="predicted"/>
<dbReference type="RefSeq" id="WP_126831493.1">
    <property type="nucleotide sequence ID" value="NZ_CBCRYB010000001.1"/>
</dbReference>
<keyword evidence="6 9" id="KW-1133">Transmembrane helix</keyword>
<evidence type="ECO:0000256" key="4">
    <source>
        <dbReference type="ARBA" id="ARBA00022597"/>
    </source>
</evidence>
<keyword evidence="12" id="KW-1185">Reference proteome</keyword>
<dbReference type="InterPro" id="IPR004796">
    <property type="entry name" value="PTS_IIC_cello"/>
</dbReference>
<evidence type="ECO:0000313" key="12">
    <source>
        <dbReference type="Proteomes" id="UP000287101"/>
    </source>
</evidence>
<evidence type="ECO:0000259" key="10">
    <source>
        <dbReference type="PROSITE" id="PS51105"/>
    </source>
</evidence>
<dbReference type="PIRSF" id="PIRSF006351">
    <property type="entry name" value="PTS_EIIC-Cellobiose"/>
    <property type="match status" value="1"/>
</dbReference>
<feature type="transmembrane region" description="Helical" evidence="9">
    <location>
        <begin position="281"/>
        <end position="301"/>
    </location>
</feature>
<feature type="transmembrane region" description="Helical" evidence="9">
    <location>
        <begin position="82"/>
        <end position="103"/>
    </location>
</feature>
<keyword evidence="2 8" id="KW-0813">Transport</keyword>
<dbReference type="EMBL" id="NGJY01000002">
    <property type="protein sequence ID" value="RSU03283.1"/>
    <property type="molecule type" value="Genomic_DNA"/>
</dbReference>
<keyword evidence="3 8" id="KW-1003">Cell membrane</keyword>
<sequence>MDKFIAFMDAKFIPVASKIGAQRHLVAIRDSFVVTMPLMILGAFAVLINNLPIPAVQNFMNSIFSKQVEDGVYIWTKFGGNVWNGTFAILSVLIAFLVAYNLANSYGKNGISAGTTSLGAFFAFGGATGMSSNGLFIALIVGLISAELFCKLAGNDKLVIKMPDGVPPAVANSFAALMPAMITISLFGLINTFFMAFGIMDVVASFYAAVQEPFMKLSSSYPSALLLAFLTPFLWFFGLHGANMLEPLMQSINAPSIEANIKALEAGKELPYIVNKPFFDAFVNLGGTGATLGLVIAIFLVGKKHKQFSVVGKLGAAPSLFNINEPLTFGLPIVLNPILFIPYIVTPMILVTVAYFATSMGLVPAATGMPPWVTPPVIGGILATNSLSGGVLSAVNLVISVIIYVPFIKMATIQEMKKEAV</sequence>
<feature type="transmembrane region" description="Helical" evidence="9">
    <location>
        <begin position="333"/>
        <end position="357"/>
    </location>
</feature>
<evidence type="ECO:0000256" key="8">
    <source>
        <dbReference type="PIRNR" id="PIRNR006351"/>
    </source>
</evidence>
<dbReference type="GO" id="GO:0009401">
    <property type="term" value="P:phosphoenolpyruvate-dependent sugar phosphotransferase system"/>
    <property type="evidence" value="ECO:0007669"/>
    <property type="project" value="InterPro"/>
</dbReference>
<dbReference type="PROSITE" id="PS51105">
    <property type="entry name" value="PTS_EIIC_TYPE_3"/>
    <property type="match status" value="1"/>
</dbReference>
<evidence type="ECO:0000256" key="1">
    <source>
        <dbReference type="ARBA" id="ARBA00004651"/>
    </source>
</evidence>
<gene>
    <name evidence="11" type="ORF">CBF31_06095</name>
</gene>
<dbReference type="InterPro" id="IPR004501">
    <property type="entry name" value="PTS_EIIC_3"/>
</dbReference>
<evidence type="ECO:0000256" key="2">
    <source>
        <dbReference type="ARBA" id="ARBA00022448"/>
    </source>
</evidence>
<dbReference type="Proteomes" id="UP000287101">
    <property type="component" value="Unassembled WGS sequence"/>
</dbReference>
<evidence type="ECO:0000313" key="11">
    <source>
        <dbReference type="EMBL" id="RSU03283.1"/>
    </source>
</evidence>
<dbReference type="InterPro" id="IPR003352">
    <property type="entry name" value="PTS_EIIC"/>
</dbReference>
<feature type="transmembrane region" description="Helical" evidence="9">
    <location>
        <begin position="377"/>
        <end position="408"/>
    </location>
</feature>
<evidence type="ECO:0000256" key="3">
    <source>
        <dbReference type="ARBA" id="ARBA00022475"/>
    </source>
</evidence>
<comment type="function">
    <text evidence="8">The phosphoenolpyruvate-dependent sugar phosphotransferase system (PTS), a major carbohydrate active -transport system, catalyzes the phosphorylation of incoming sugar substrates concomitant with their translocation across the cell membrane.</text>
</comment>
<feature type="transmembrane region" description="Helical" evidence="9">
    <location>
        <begin position="110"/>
        <end position="129"/>
    </location>
</feature>
<organism evidence="11 12">
    <name type="scientific">Vagococcus fessus</name>
    <dbReference type="NCBI Taxonomy" id="120370"/>
    <lineage>
        <taxon>Bacteria</taxon>
        <taxon>Bacillati</taxon>
        <taxon>Bacillota</taxon>
        <taxon>Bacilli</taxon>
        <taxon>Lactobacillales</taxon>
        <taxon>Enterococcaceae</taxon>
        <taxon>Vagococcus</taxon>
    </lineage>
</organism>
<keyword evidence="7 8" id="KW-0472">Membrane</keyword>
<dbReference type="OrthoDB" id="1550290at2"/>
<dbReference type="InterPro" id="IPR051088">
    <property type="entry name" value="PTS_Sugar-EIIC/EIIB"/>
</dbReference>
<evidence type="ECO:0000256" key="7">
    <source>
        <dbReference type="ARBA" id="ARBA00023136"/>
    </source>
</evidence>